<keyword evidence="2" id="KW-1185">Reference proteome</keyword>
<evidence type="ECO:0000313" key="1">
    <source>
        <dbReference type="EMBL" id="VDP27837.1"/>
    </source>
</evidence>
<reference evidence="3" key="1">
    <citation type="submission" date="2016-06" db="UniProtKB">
        <authorList>
            <consortium name="WormBaseParasite"/>
        </authorList>
    </citation>
    <scope>IDENTIFICATION</scope>
</reference>
<protein>
    <submittedName>
        <fullName evidence="3">Secreted protein</fullName>
    </submittedName>
</protein>
<organism evidence="3">
    <name type="scientific">Soboliphyme baturini</name>
    <dbReference type="NCBI Taxonomy" id="241478"/>
    <lineage>
        <taxon>Eukaryota</taxon>
        <taxon>Metazoa</taxon>
        <taxon>Ecdysozoa</taxon>
        <taxon>Nematoda</taxon>
        <taxon>Enoplea</taxon>
        <taxon>Dorylaimia</taxon>
        <taxon>Dioctophymatida</taxon>
        <taxon>Dioctophymatoidea</taxon>
        <taxon>Soboliphymatidae</taxon>
        <taxon>Soboliphyme</taxon>
    </lineage>
</organism>
<accession>A0A183J279</accession>
<evidence type="ECO:0000313" key="3">
    <source>
        <dbReference type="WBParaSite" id="SBAD_0001032901-mRNA-1"/>
    </source>
</evidence>
<dbReference type="WBParaSite" id="SBAD_0001032901-mRNA-1">
    <property type="protein sequence ID" value="SBAD_0001032901-mRNA-1"/>
    <property type="gene ID" value="SBAD_0001032901"/>
</dbReference>
<proteinExistence type="predicted"/>
<dbReference type="EMBL" id="UZAM01013431">
    <property type="protein sequence ID" value="VDP27837.1"/>
    <property type="molecule type" value="Genomic_DNA"/>
</dbReference>
<gene>
    <name evidence="1" type="ORF">SBAD_LOCUS9978</name>
</gene>
<name>A0A183J279_9BILA</name>
<reference evidence="1 2" key="2">
    <citation type="submission" date="2018-11" db="EMBL/GenBank/DDBJ databases">
        <authorList>
            <consortium name="Pathogen Informatics"/>
        </authorList>
    </citation>
    <scope>NUCLEOTIDE SEQUENCE [LARGE SCALE GENOMIC DNA]</scope>
</reference>
<sequence length="192" mass="21149">MSCLSPDVVAATKCICLSSSFFRSVVAVPLVITCYALPASTFFLSTLDNVACCRRRPVVHPSPSSVHHICSTDRPAVVVYVSSLTVDCTTAGGRMRSIGQTETEPSAVVDRGSSIHRMQHANWRLPNNECRCGPLDVSVACPYGQQPLSFAKFSPKREVFPPNDFTFAVAVLRHATSSPQFVCRRRQEPFWR</sequence>
<evidence type="ECO:0000313" key="2">
    <source>
        <dbReference type="Proteomes" id="UP000270296"/>
    </source>
</evidence>
<dbReference type="Proteomes" id="UP000270296">
    <property type="component" value="Unassembled WGS sequence"/>
</dbReference>
<dbReference type="AlphaFoldDB" id="A0A183J279"/>